<reference evidence="6 7" key="1">
    <citation type="submission" date="2014-03" db="EMBL/GenBank/DDBJ databases">
        <title>Whole genome sequence of Novosphingobium resinovorum KF1.</title>
        <authorList>
            <person name="Gan H.M."/>
            <person name="Gan H.Y."/>
            <person name="Chew T.H."/>
            <person name="Savka M.A."/>
        </authorList>
    </citation>
    <scope>NUCLEOTIDE SEQUENCE [LARGE SCALE GENOMIC DNA]</scope>
    <source>
        <strain evidence="6 7">KF1</strain>
    </source>
</reference>
<dbReference type="PIRSF" id="PIRSF002741">
    <property type="entry name" value="MppA"/>
    <property type="match status" value="1"/>
</dbReference>
<feature type="domain" description="Solute-binding protein family 5" evidence="5">
    <location>
        <begin position="74"/>
        <end position="395"/>
    </location>
</feature>
<proteinExistence type="inferred from homology"/>
<comment type="similarity">
    <text evidence="2">Belongs to the bacterial solute-binding protein 5 family.</text>
</comment>
<dbReference type="EMBL" id="JFYZ01000001">
    <property type="protein sequence ID" value="EZP84725.1"/>
    <property type="molecule type" value="Genomic_DNA"/>
</dbReference>
<dbReference type="GO" id="GO:0015833">
    <property type="term" value="P:peptide transport"/>
    <property type="evidence" value="ECO:0007669"/>
    <property type="project" value="TreeGrafter"/>
</dbReference>
<dbReference type="InterPro" id="IPR030678">
    <property type="entry name" value="Peptide/Ni-bd"/>
</dbReference>
<dbReference type="GO" id="GO:1904680">
    <property type="term" value="F:peptide transmembrane transporter activity"/>
    <property type="evidence" value="ECO:0007669"/>
    <property type="project" value="TreeGrafter"/>
</dbReference>
<feature type="signal peptide" evidence="4">
    <location>
        <begin position="1"/>
        <end position="20"/>
    </location>
</feature>
<gene>
    <name evidence="6" type="ORF">BV97_00483</name>
</gene>
<dbReference type="GO" id="GO:0030288">
    <property type="term" value="C:outer membrane-bounded periplasmic space"/>
    <property type="evidence" value="ECO:0007669"/>
    <property type="project" value="UniProtKB-ARBA"/>
</dbReference>
<dbReference type="PANTHER" id="PTHR30290:SF38">
    <property type="entry name" value="D,D-DIPEPTIDE-BINDING PERIPLASMIC PROTEIN DDPA-RELATED"/>
    <property type="match status" value="1"/>
</dbReference>
<dbReference type="STRING" id="158500.BES08_02475"/>
<dbReference type="PATRIC" id="fig|158500.4.peg.500"/>
<name>A0A031K646_9SPHN</name>
<dbReference type="AlphaFoldDB" id="A0A031K646"/>
<organism evidence="6 7">
    <name type="scientific">Novosphingobium resinovorum</name>
    <dbReference type="NCBI Taxonomy" id="158500"/>
    <lineage>
        <taxon>Bacteria</taxon>
        <taxon>Pseudomonadati</taxon>
        <taxon>Pseudomonadota</taxon>
        <taxon>Alphaproteobacteria</taxon>
        <taxon>Sphingomonadales</taxon>
        <taxon>Sphingomonadaceae</taxon>
        <taxon>Novosphingobium</taxon>
    </lineage>
</organism>
<feature type="chain" id="PRO_5001557194" evidence="4">
    <location>
        <begin position="21"/>
        <end position="508"/>
    </location>
</feature>
<evidence type="ECO:0000256" key="1">
    <source>
        <dbReference type="ARBA" id="ARBA00004418"/>
    </source>
</evidence>
<dbReference type="InterPro" id="IPR039424">
    <property type="entry name" value="SBP_5"/>
</dbReference>
<dbReference type="Gene3D" id="3.90.76.10">
    <property type="entry name" value="Dipeptide-binding Protein, Domain 1"/>
    <property type="match status" value="1"/>
</dbReference>
<dbReference type="SUPFAM" id="SSF53850">
    <property type="entry name" value="Periplasmic binding protein-like II"/>
    <property type="match status" value="1"/>
</dbReference>
<dbReference type="CDD" id="cd08496">
    <property type="entry name" value="PBP2_NikA_DppA_OppA_like_9"/>
    <property type="match status" value="1"/>
</dbReference>
<dbReference type="Gene3D" id="3.40.190.10">
    <property type="entry name" value="Periplasmic binding protein-like II"/>
    <property type="match status" value="1"/>
</dbReference>
<dbReference type="RefSeq" id="WP_008830120.1">
    <property type="nucleotide sequence ID" value="NZ_JFYZ01000001.1"/>
</dbReference>
<sequence length="508" mass="55188">MKARSLAGWAVVLAAVLATAGCGGSGDKAAEKARVRWAFMLPTSWDPVTSRTGADINTVSLAYASLTRLDKDGNVQPALAQSWTYSPDGRTLTFQLRDKLKFTDGTPLDAAAVKAFFERGKTQKDSFLRPEIESIASFDTDGPLRVVFHLSRLDYQLPYVMAGRVGAIASPTAAAKDKAKLALWPIGAGPFKMVEFVPESHAYFVKNPDYWDAANIHVERLELTTLSEPTTTIASLVSGAIDVASIGPKRVEEARARKLTVTTAPSLNASDLMINRNKPPFDDPRVAEAVRYAIDRGELVKTLTAGLGTPTNQPFPPHYFAFDPQTRDKWAYDPARAKALLAQAGHAPGSLTVEIVINPLINEGLPELLQAQLGRVGIKSRLRIVPPGSSSWQSEVYIAKRPATAVDGTVGRESPVQNLLAVYGPQGIMNLSGPYAPPAFLKAIDEVRATPIDAPQYKERLQRATRLGAEQSPSVWLFSTPFIVATRSRVKHLNIVPSQIRWEGVTVE</sequence>
<evidence type="ECO:0000259" key="5">
    <source>
        <dbReference type="Pfam" id="PF00496"/>
    </source>
</evidence>
<dbReference type="Gene3D" id="3.10.105.10">
    <property type="entry name" value="Dipeptide-binding Protein, Domain 3"/>
    <property type="match status" value="1"/>
</dbReference>
<evidence type="ECO:0000256" key="3">
    <source>
        <dbReference type="ARBA" id="ARBA00022729"/>
    </source>
</evidence>
<dbReference type="Pfam" id="PF00496">
    <property type="entry name" value="SBP_bac_5"/>
    <property type="match status" value="1"/>
</dbReference>
<protein>
    <submittedName>
        <fullName evidence="6">ABC transporter substrate-binding protein</fullName>
    </submittedName>
</protein>
<evidence type="ECO:0000313" key="6">
    <source>
        <dbReference type="EMBL" id="EZP84725.1"/>
    </source>
</evidence>
<comment type="caution">
    <text evidence="6">The sequence shown here is derived from an EMBL/GenBank/DDBJ whole genome shotgun (WGS) entry which is preliminary data.</text>
</comment>
<dbReference type="eggNOG" id="COG0747">
    <property type="taxonomic scope" value="Bacteria"/>
</dbReference>
<evidence type="ECO:0000256" key="4">
    <source>
        <dbReference type="SAM" id="SignalP"/>
    </source>
</evidence>
<accession>A0A031K646</accession>
<dbReference type="InterPro" id="IPR000914">
    <property type="entry name" value="SBP_5_dom"/>
</dbReference>
<dbReference type="PANTHER" id="PTHR30290">
    <property type="entry name" value="PERIPLASMIC BINDING COMPONENT OF ABC TRANSPORTER"/>
    <property type="match status" value="1"/>
</dbReference>
<dbReference type="GO" id="GO:0043190">
    <property type="term" value="C:ATP-binding cassette (ABC) transporter complex"/>
    <property type="evidence" value="ECO:0007669"/>
    <property type="project" value="InterPro"/>
</dbReference>
<keyword evidence="3 4" id="KW-0732">Signal</keyword>
<evidence type="ECO:0000256" key="2">
    <source>
        <dbReference type="ARBA" id="ARBA00005695"/>
    </source>
</evidence>
<comment type="subcellular location">
    <subcellularLocation>
        <location evidence="1">Periplasm</location>
    </subcellularLocation>
</comment>
<dbReference type="PROSITE" id="PS51257">
    <property type="entry name" value="PROKAR_LIPOPROTEIN"/>
    <property type="match status" value="1"/>
</dbReference>
<dbReference type="Proteomes" id="UP000024329">
    <property type="component" value="Unassembled WGS sequence"/>
</dbReference>
<evidence type="ECO:0000313" key="7">
    <source>
        <dbReference type="Proteomes" id="UP000024329"/>
    </source>
</evidence>